<comment type="caution">
    <text evidence="2">The sequence shown here is derived from an EMBL/GenBank/DDBJ whole genome shotgun (WGS) entry which is preliminary data.</text>
</comment>
<feature type="compositionally biased region" description="Polar residues" evidence="1">
    <location>
        <begin position="24"/>
        <end position="41"/>
    </location>
</feature>
<name>A0A401TB70_CHIPU</name>
<evidence type="ECO:0000256" key="1">
    <source>
        <dbReference type="SAM" id="MobiDB-lite"/>
    </source>
</evidence>
<gene>
    <name evidence="2" type="ORF">chiPu_0023428</name>
</gene>
<accession>A0A401TB70</accession>
<dbReference type="Proteomes" id="UP000287033">
    <property type="component" value="Unassembled WGS sequence"/>
</dbReference>
<organism evidence="2 3">
    <name type="scientific">Chiloscyllium punctatum</name>
    <name type="common">Brownbanded bambooshark</name>
    <name type="synonym">Hemiscyllium punctatum</name>
    <dbReference type="NCBI Taxonomy" id="137246"/>
    <lineage>
        <taxon>Eukaryota</taxon>
        <taxon>Metazoa</taxon>
        <taxon>Chordata</taxon>
        <taxon>Craniata</taxon>
        <taxon>Vertebrata</taxon>
        <taxon>Chondrichthyes</taxon>
        <taxon>Elasmobranchii</taxon>
        <taxon>Galeomorphii</taxon>
        <taxon>Galeoidea</taxon>
        <taxon>Orectolobiformes</taxon>
        <taxon>Hemiscylliidae</taxon>
        <taxon>Chiloscyllium</taxon>
    </lineage>
</organism>
<keyword evidence="3" id="KW-1185">Reference proteome</keyword>
<sequence length="50" mass="5342">MQFILTNTAGFALYALYFDDDDAGSQNVSEQPKASVGNGQPSAEEASKEK</sequence>
<reference evidence="2 3" key="1">
    <citation type="journal article" date="2018" name="Nat. Ecol. Evol.">
        <title>Shark genomes provide insights into elasmobranch evolution and the origin of vertebrates.</title>
        <authorList>
            <person name="Hara Y"/>
            <person name="Yamaguchi K"/>
            <person name="Onimaru K"/>
            <person name="Kadota M"/>
            <person name="Koyanagi M"/>
            <person name="Keeley SD"/>
            <person name="Tatsumi K"/>
            <person name="Tanaka K"/>
            <person name="Motone F"/>
            <person name="Kageyama Y"/>
            <person name="Nozu R"/>
            <person name="Adachi N"/>
            <person name="Nishimura O"/>
            <person name="Nakagawa R"/>
            <person name="Tanegashima C"/>
            <person name="Kiyatake I"/>
            <person name="Matsumoto R"/>
            <person name="Murakumo K"/>
            <person name="Nishida K"/>
            <person name="Terakita A"/>
            <person name="Kuratani S"/>
            <person name="Sato K"/>
            <person name="Hyodo S Kuraku.S."/>
        </authorList>
    </citation>
    <scope>NUCLEOTIDE SEQUENCE [LARGE SCALE GENOMIC DNA]</scope>
</reference>
<feature type="region of interest" description="Disordered" evidence="1">
    <location>
        <begin position="24"/>
        <end position="50"/>
    </location>
</feature>
<proteinExistence type="predicted"/>
<feature type="non-terminal residue" evidence="2">
    <location>
        <position position="50"/>
    </location>
</feature>
<dbReference type="EMBL" id="BEZZ01020738">
    <property type="protein sequence ID" value="GCC39889.1"/>
    <property type="molecule type" value="Genomic_DNA"/>
</dbReference>
<evidence type="ECO:0000313" key="2">
    <source>
        <dbReference type="EMBL" id="GCC39889.1"/>
    </source>
</evidence>
<evidence type="ECO:0000313" key="3">
    <source>
        <dbReference type="Proteomes" id="UP000287033"/>
    </source>
</evidence>
<dbReference type="AlphaFoldDB" id="A0A401TB70"/>
<protein>
    <submittedName>
        <fullName evidence="2">Uncharacterized protein</fullName>
    </submittedName>
</protein>